<dbReference type="InterPro" id="IPR023214">
    <property type="entry name" value="HAD_sf"/>
</dbReference>
<dbReference type="SUPFAM" id="SSF56784">
    <property type="entry name" value="HAD-like"/>
    <property type="match status" value="1"/>
</dbReference>
<comment type="caution">
    <text evidence="1">The sequence shown here is derived from an EMBL/GenBank/DDBJ whole genome shotgun (WGS) entry which is preliminary data.</text>
</comment>
<protein>
    <submittedName>
        <fullName evidence="1">HAD superfamily hydrolase</fullName>
    </submittedName>
</protein>
<dbReference type="NCBIfam" id="TIGR00099">
    <property type="entry name" value="Cof-subfamily"/>
    <property type="match status" value="1"/>
</dbReference>
<dbReference type="RefSeq" id="WP_054722242.1">
    <property type="nucleotide sequence ID" value="NZ_AZDJ01000032.1"/>
</dbReference>
<dbReference type="SFLD" id="SFLDG01140">
    <property type="entry name" value="C2.B:_Phosphomannomutase_and_P"/>
    <property type="match status" value="1"/>
</dbReference>
<accession>A0A0R1JQ88</accession>
<dbReference type="InterPro" id="IPR036412">
    <property type="entry name" value="HAD-like_sf"/>
</dbReference>
<evidence type="ECO:0000313" key="1">
    <source>
        <dbReference type="EMBL" id="KRK70548.1"/>
    </source>
</evidence>
<name>A0A0R1JQ88_9LACO</name>
<dbReference type="STRING" id="1291734.FD02_GL000619"/>
<reference evidence="1 2" key="1">
    <citation type="journal article" date="2015" name="Genome Announc.">
        <title>Expanding the biotechnology potential of lactobacilli through comparative genomics of 213 strains and associated genera.</title>
        <authorList>
            <person name="Sun Z."/>
            <person name="Harris H.M."/>
            <person name="McCann A."/>
            <person name="Guo C."/>
            <person name="Argimon S."/>
            <person name="Zhang W."/>
            <person name="Yang X."/>
            <person name="Jeffery I.B."/>
            <person name="Cooney J.C."/>
            <person name="Kagawa T.F."/>
            <person name="Liu W."/>
            <person name="Song Y."/>
            <person name="Salvetti E."/>
            <person name="Wrobel A."/>
            <person name="Rasinkangas P."/>
            <person name="Parkhill J."/>
            <person name="Rea M.C."/>
            <person name="O'Sullivan O."/>
            <person name="Ritari J."/>
            <person name="Douillard F.P."/>
            <person name="Paul Ross R."/>
            <person name="Yang R."/>
            <person name="Briner A.E."/>
            <person name="Felis G.E."/>
            <person name="de Vos W.M."/>
            <person name="Barrangou R."/>
            <person name="Klaenhammer T.R."/>
            <person name="Caufield P.W."/>
            <person name="Cui Y."/>
            <person name="Zhang H."/>
            <person name="O'Toole P.W."/>
        </authorList>
    </citation>
    <scope>NUCLEOTIDE SEQUENCE [LARGE SCALE GENOMIC DNA]</scope>
    <source>
        <strain evidence="1 2">JCM 17158</strain>
    </source>
</reference>
<dbReference type="AlphaFoldDB" id="A0A0R1JQ88"/>
<dbReference type="PANTHER" id="PTHR10000:SF23">
    <property type="entry name" value="5-AMINO-6-(5-PHOSPHO-D-RIBITYLAMINO)URACIL PHOSPHATASE YITU"/>
    <property type="match status" value="1"/>
</dbReference>
<keyword evidence="1" id="KW-0378">Hydrolase</keyword>
<dbReference type="CDD" id="cd07516">
    <property type="entry name" value="HAD_Pase"/>
    <property type="match status" value="1"/>
</dbReference>
<dbReference type="GO" id="GO:0005829">
    <property type="term" value="C:cytosol"/>
    <property type="evidence" value="ECO:0007669"/>
    <property type="project" value="TreeGrafter"/>
</dbReference>
<dbReference type="OrthoDB" id="9781413at2"/>
<dbReference type="PATRIC" id="fig|1291734.4.peg.636"/>
<dbReference type="PANTHER" id="PTHR10000">
    <property type="entry name" value="PHOSPHOSERINE PHOSPHATASE"/>
    <property type="match status" value="1"/>
</dbReference>
<organism evidence="1 2">
    <name type="scientific">Lacticaseibacillus nasuensis JCM 17158</name>
    <dbReference type="NCBI Taxonomy" id="1291734"/>
    <lineage>
        <taxon>Bacteria</taxon>
        <taxon>Bacillati</taxon>
        <taxon>Bacillota</taxon>
        <taxon>Bacilli</taxon>
        <taxon>Lactobacillales</taxon>
        <taxon>Lactobacillaceae</taxon>
        <taxon>Lacticaseibacillus</taxon>
    </lineage>
</organism>
<proteinExistence type="predicted"/>
<gene>
    <name evidence="1" type="ORF">FD02_GL000619</name>
</gene>
<dbReference type="Gene3D" id="3.40.50.1000">
    <property type="entry name" value="HAD superfamily/HAD-like"/>
    <property type="match status" value="1"/>
</dbReference>
<dbReference type="GO" id="GO:0016791">
    <property type="term" value="F:phosphatase activity"/>
    <property type="evidence" value="ECO:0007669"/>
    <property type="project" value="TreeGrafter"/>
</dbReference>
<sequence>MTRKLIALDLDGTTLDATGHLTPHTIATLRAAQQAGHVVVIATGRPDSISEQFYDELGLTSPLINFNGALIHRPHQAWAGERQVTISPATALALTHLKRQFAIKVMVAEGKQLLLADHGYTNIPFLPDLPHPTTLFDEAGLRQAPISVTMFIAEHTLGPLQAAVHERFPQLTSQTWGAWQGEHTALEVTAPGSGKAQGLAYVAGRYGIAPADIIAFGDDQNDADMLAYAGTGVAMANAKPAIKQLADVVTSADNAHDGVARYLTAHGLAAQAM</sequence>
<dbReference type="InterPro" id="IPR000150">
    <property type="entry name" value="Cof"/>
</dbReference>
<dbReference type="Proteomes" id="UP000051804">
    <property type="component" value="Unassembled WGS sequence"/>
</dbReference>
<dbReference type="SFLD" id="SFLDS00003">
    <property type="entry name" value="Haloacid_Dehalogenase"/>
    <property type="match status" value="1"/>
</dbReference>
<evidence type="ECO:0000313" key="2">
    <source>
        <dbReference type="Proteomes" id="UP000051804"/>
    </source>
</evidence>
<dbReference type="Gene3D" id="3.30.1240.10">
    <property type="match status" value="1"/>
</dbReference>
<keyword evidence="2" id="KW-1185">Reference proteome</keyword>
<dbReference type="GO" id="GO:0000287">
    <property type="term" value="F:magnesium ion binding"/>
    <property type="evidence" value="ECO:0007669"/>
    <property type="project" value="TreeGrafter"/>
</dbReference>
<dbReference type="EMBL" id="AZDJ01000032">
    <property type="protein sequence ID" value="KRK70548.1"/>
    <property type="molecule type" value="Genomic_DNA"/>
</dbReference>
<dbReference type="Pfam" id="PF08282">
    <property type="entry name" value="Hydrolase_3"/>
    <property type="match status" value="1"/>
</dbReference>